<accession>K1UAI0</accession>
<evidence type="ECO:0000313" key="2">
    <source>
        <dbReference type="EMBL" id="EKC79108.1"/>
    </source>
</evidence>
<keyword evidence="1" id="KW-0472">Membrane</keyword>
<protein>
    <submittedName>
        <fullName evidence="2">ABC transporter, permease protein</fullName>
    </submittedName>
</protein>
<feature type="transmembrane region" description="Helical" evidence="1">
    <location>
        <begin position="309"/>
        <end position="332"/>
    </location>
</feature>
<proteinExistence type="predicted"/>
<comment type="caution">
    <text evidence="2">The sequence shown here is derived from an EMBL/GenBank/DDBJ whole genome shotgun (WGS) entry which is preliminary data.</text>
</comment>
<keyword evidence="1" id="KW-1133">Transmembrane helix</keyword>
<feature type="transmembrane region" description="Helical" evidence="1">
    <location>
        <begin position="344"/>
        <end position="370"/>
    </location>
</feature>
<organism evidence="2">
    <name type="scientific">human gut metagenome</name>
    <dbReference type="NCBI Taxonomy" id="408170"/>
    <lineage>
        <taxon>unclassified sequences</taxon>
        <taxon>metagenomes</taxon>
        <taxon>organismal metagenomes</taxon>
    </lineage>
</organism>
<gene>
    <name evidence="2" type="ORF">LEA_02791</name>
</gene>
<dbReference type="EMBL" id="AJWY01001885">
    <property type="protein sequence ID" value="EKC79108.1"/>
    <property type="molecule type" value="Genomic_DNA"/>
</dbReference>
<dbReference type="PANTHER" id="PTHR46795:SF3">
    <property type="entry name" value="ABC TRANSPORTER PERMEASE"/>
    <property type="match status" value="1"/>
</dbReference>
<evidence type="ECO:0000256" key="1">
    <source>
        <dbReference type="SAM" id="Phobius"/>
    </source>
</evidence>
<dbReference type="InterPro" id="IPR052536">
    <property type="entry name" value="ABC-4_Integral_Memb_Prot"/>
</dbReference>
<keyword evidence="1" id="KW-0812">Transmembrane</keyword>
<feature type="transmembrane region" description="Helical" evidence="1">
    <location>
        <begin position="248"/>
        <end position="271"/>
    </location>
</feature>
<sequence length="377" mass="42484">MGVISCILILSIVLMAWLPVNAIRASEYQKITSPFDVQVLTTYSASSLEELPKTTLDYDYITKYLNENGYPLSKAATGQLYLLQADDIDKTVKNAPLLAISVDSYNQMRALSDLPEITLDSDEYGIAWSFDTLPETITQFNQEVSSIHAGNSTLHKKSGADYQDPTGMVLFTSRMQAVYIIPDEICNNLLMATSFYAGNTEKPLAYDFAERFDQEMWKYQFNLGVFSENQLYVRLGTLQDNEGISNALLLRLVGAYAALVLIIICFTILSVQQLTDTIEQKKRFQIISKLGVNKSDCGRYIRQQMIFKFGLPVMVSLIFSIGTLAFLTLTGYEEYIVYISLNEMLAIFAVVYAAFIGILISYFVSTYYLFKKHMALS</sequence>
<dbReference type="AlphaFoldDB" id="K1UAI0"/>
<dbReference type="PANTHER" id="PTHR46795">
    <property type="entry name" value="ABC TRANSPORTER PERMEASE-RELATED-RELATED"/>
    <property type="match status" value="1"/>
</dbReference>
<name>K1UAI0_9ZZZZ</name>
<reference evidence="2" key="1">
    <citation type="journal article" date="2013" name="Environ. Microbiol.">
        <title>Microbiota from the distal guts of lean and obese adolescents exhibit partial functional redundancy besides clear differences in community structure.</title>
        <authorList>
            <person name="Ferrer M."/>
            <person name="Ruiz A."/>
            <person name="Lanza F."/>
            <person name="Haange S.B."/>
            <person name="Oberbach A."/>
            <person name="Till H."/>
            <person name="Bargiela R."/>
            <person name="Campoy C."/>
            <person name="Segura M.T."/>
            <person name="Richter M."/>
            <person name="von Bergen M."/>
            <person name="Seifert J."/>
            <person name="Suarez A."/>
        </authorList>
    </citation>
    <scope>NUCLEOTIDE SEQUENCE</scope>
</reference>